<keyword evidence="3 8" id="KW-0694">RNA-binding</keyword>
<dbReference type="InterPro" id="IPR000529">
    <property type="entry name" value="Ribosomal_bS6"/>
</dbReference>
<dbReference type="NCBIfam" id="TIGR00166">
    <property type="entry name" value="S6"/>
    <property type="match status" value="1"/>
</dbReference>
<comment type="caution">
    <text evidence="9">The sequence shown here is derived from an EMBL/GenBank/DDBJ whole genome shotgun (WGS) entry which is preliminary data.</text>
</comment>
<evidence type="ECO:0000256" key="7">
    <source>
        <dbReference type="ARBA" id="ARBA00035294"/>
    </source>
</evidence>
<dbReference type="Proteomes" id="UP000249746">
    <property type="component" value="Unassembled WGS sequence"/>
</dbReference>
<dbReference type="InterPro" id="IPR020814">
    <property type="entry name" value="Ribosomal_S6_plastid/chlpt"/>
</dbReference>
<dbReference type="EMBL" id="NBIU01000003">
    <property type="protein sequence ID" value="PZT48771.1"/>
    <property type="molecule type" value="Genomic_DNA"/>
</dbReference>
<sequence length="135" mass="16003">MRFYETMFVIKPTLTQEEIVQKIDFYKSAILNNGGQISATLDMGMRNLAYEIKKNKRGYYFVIYFKAEPKLVLELERLYRINEDVLRFIVIKYDSKKEQKAWEVLVDRAIHNKKGAPLKEVETESKKEEKAEEAQ</sequence>
<dbReference type="PROSITE" id="PS01048">
    <property type="entry name" value="RIBOSOMAL_S6"/>
    <property type="match status" value="1"/>
</dbReference>
<organism evidence="9 10">
    <name type="scientific">Helicobacter valdiviensis</name>
    <dbReference type="NCBI Taxonomy" id="1458358"/>
    <lineage>
        <taxon>Bacteria</taxon>
        <taxon>Pseudomonadati</taxon>
        <taxon>Campylobacterota</taxon>
        <taxon>Epsilonproteobacteria</taxon>
        <taxon>Campylobacterales</taxon>
        <taxon>Helicobacteraceae</taxon>
        <taxon>Helicobacter</taxon>
    </lineage>
</organism>
<dbReference type="InterPro" id="IPR035980">
    <property type="entry name" value="Ribosomal_bS6_sf"/>
</dbReference>
<name>A0A2W6MXT9_9HELI</name>
<accession>A0A2W6MXT9</accession>
<dbReference type="Gene3D" id="3.30.70.60">
    <property type="match status" value="1"/>
</dbReference>
<dbReference type="Pfam" id="PF01250">
    <property type="entry name" value="Ribosomal_S6"/>
    <property type="match status" value="1"/>
</dbReference>
<reference evidence="9 10" key="1">
    <citation type="submission" date="2017-03" db="EMBL/GenBank/DDBJ databases">
        <title>Genomic and clinical evidence uncovers the enterohepatic species Helicobacter valdiviensis as a potential human intestinal pathogen.</title>
        <authorList>
            <person name="Fresia P."/>
            <person name="Jara R."/>
            <person name="Sierra R."/>
            <person name="Ferres I."/>
            <person name="Greif G."/>
            <person name="Iraola G."/>
            <person name="Collado L."/>
        </authorList>
    </citation>
    <scope>NUCLEOTIDE SEQUENCE [LARGE SCALE GENOMIC DNA]</scope>
    <source>
        <strain evidence="9 10">WBE14</strain>
    </source>
</reference>
<dbReference type="GO" id="GO:0070181">
    <property type="term" value="F:small ribosomal subunit rRNA binding"/>
    <property type="evidence" value="ECO:0007669"/>
    <property type="project" value="TreeGrafter"/>
</dbReference>
<evidence type="ECO:0000256" key="3">
    <source>
        <dbReference type="ARBA" id="ARBA00022884"/>
    </source>
</evidence>
<dbReference type="GO" id="GO:0003735">
    <property type="term" value="F:structural constituent of ribosome"/>
    <property type="evidence" value="ECO:0007669"/>
    <property type="project" value="InterPro"/>
</dbReference>
<evidence type="ECO:0000256" key="4">
    <source>
        <dbReference type="ARBA" id="ARBA00022980"/>
    </source>
</evidence>
<dbReference type="AlphaFoldDB" id="A0A2W6MXT9"/>
<dbReference type="PANTHER" id="PTHR21011:SF1">
    <property type="entry name" value="SMALL RIBOSOMAL SUBUNIT PROTEIN BS6M"/>
    <property type="match status" value="1"/>
</dbReference>
<protein>
    <recommendedName>
        <fullName evidence="7 8">Small ribosomal subunit protein bS6</fullName>
    </recommendedName>
</protein>
<dbReference type="GO" id="GO:0022627">
    <property type="term" value="C:cytosolic small ribosomal subunit"/>
    <property type="evidence" value="ECO:0007669"/>
    <property type="project" value="TreeGrafter"/>
</dbReference>
<evidence type="ECO:0000256" key="2">
    <source>
        <dbReference type="ARBA" id="ARBA00022730"/>
    </source>
</evidence>
<keyword evidence="5 8" id="KW-0687">Ribonucleoprotein</keyword>
<comment type="similarity">
    <text evidence="1 8">Belongs to the bacterial ribosomal protein bS6 family.</text>
</comment>
<evidence type="ECO:0000256" key="8">
    <source>
        <dbReference type="HAMAP-Rule" id="MF_00360"/>
    </source>
</evidence>
<proteinExistence type="inferred from homology"/>
<dbReference type="OrthoDB" id="9812702at2"/>
<evidence type="ECO:0000313" key="9">
    <source>
        <dbReference type="EMBL" id="PZT48771.1"/>
    </source>
</evidence>
<dbReference type="SUPFAM" id="SSF54995">
    <property type="entry name" value="Ribosomal protein S6"/>
    <property type="match status" value="1"/>
</dbReference>
<comment type="function">
    <text evidence="6 8">Binds together with bS18 to 16S ribosomal RNA.</text>
</comment>
<dbReference type="PANTHER" id="PTHR21011">
    <property type="entry name" value="MITOCHONDRIAL 28S RIBOSOMAL PROTEIN S6"/>
    <property type="match status" value="1"/>
</dbReference>
<evidence type="ECO:0000256" key="1">
    <source>
        <dbReference type="ARBA" id="ARBA00009512"/>
    </source>
</evidence>
<dbReference type="CDD" id="cd00473">
    <property type="entry name" value="bS6"/>
    <property type="match status" value="1"/>
</dbReference>
<keyword evidence="4 8" id="KW-0689">Ribosomal protein</keyword>
<dbReference type="RefSeq" id="WP_111229081.1">
    <property type="nucleotide sequence ID" value="NZ_NBIU01000003.1"/>
</dbReference>
<dbReference type="GO" id="GO:0006412">
    <property type="term" value="P:translation"/>
    <property type="evidence" value="ECO:0007669"/>
    <property type="project" value="UniProtKB-UniRule"/>
</dbReference>
<keyword evidence="2 8" id="KW-0699">rRNA-binding</keyword>
<evidence type="ECO:0000256" key="6">
    <source>
        <dbReference type="ARBA" id="ARBA00035104"/>
    </source>
</evidence>
<dbReference type="HAMAP" id="MF_00360">
    <property type="entry name" value="Ribosomal_bS6"/>
    <property type="match status" value="1"/>
</dbReference>
<gene>
    <name evidence="8" type="primary">rpsF</name>
    <name evidence="9" type="ORF">B6S12_01585</name>
</gene>
<evidence type="ECO:0000313" key="10">
    <source>
        <dbReference type="Proteomes" id="UP000249746"/>
    </source>
</evidence>
<dbReference type="InterPro" id="IPR020815">
    <property type="entry name" value="Ribosomal_bS6_CS"/>
</dbReference>
<keyword evidence="10" id="KW-1185">Reference proteome</keyword>
<evidence type="ECO:0000256" key="5">
    <source>
        <dbReference type="ARBA" id="ARBA00023274"/>
    </source>
</evidence>
<dbReference type="InterPro" id="IPR014717">
    <property type="entry name" value="Transl_elong_EF1B/ribsomal_bS6"/>
</dbReference>